<dbReference type="AlphaFoldDB" id="A0A4C1TLD4"/>
<gene>
    <name evidence="2" type="ORF">EVAR_73543_1</name>
</gene>
<keyword evidence="3" id="KW-1185">Reference proteome</keyword>
<name>A0A4C1TLD4_EUMVA</name>
<dbReference type="Proteomes" id="UP000299102">
    <property type="component" value="Unassembled WGS sequence"/>
</dbReference>
<feature type="region of interest" description="Disordered" evidence="1">
    <location>
        <begin position="94"/>
        <end position="117"/>
    </location>
</feature>
<accession>A0A4C1TLD4</accession>
<evidence type="ECO:0000313" key="2">
    <source>
        <dbReference type="EMBL" id="GBP15312.1"/>
    </source>
</evidence>
<reference evidence="2 3" key="1">
    <citation type="journal article" date="2019" name="Commun. Biol.">
        <title>The bagworm genome reveals a unique fibroin gene that provides high tensile strength.</title>
        <authorList>
            <person name="Kono N."/>
            <person name="Nakamura H."/>
            <person name="Ohtoshi R."/>
            <person name="Tomita M."/>
            <person name="Numata K."/>
            <person name="Arakawa K."/>
        </authorList>
    </citation>
    <scope>NUCLEOTIDE SEQUENCE [LARGE SCALE GENOMIC DNA]</scope>
</reference>
<organism evidence="2 3">
    <name type="scientific">Eumeta variegata</name>
    <name type="common">Bagworm moth</name>
    <name type="synonym">Eumeta japonica</name>
    <dbReference type="NCBI Taxonomy" id="151549"/>
    <lineage>
        <taxon>Eukaryota</taxon>
        <taxon>Metazoa</taxon>
        <taxon>Ecdysozoa</taxon>
        <taxon>Arthropoda</taxon>
        <taxon>Hexapoda</taxon>
        <taxon>Insecta</taxon>
        <taxon>Pterygota</taxon>
        <taxon>Neoptera</taxon>
        <taxon>Endopterygota</taxon>
        <taxon>Lepidoptera</taxon>
        <taxon>Glossata</taxon>
        <taxon>Ditrysia</taxon>
        <taxon>Tineoidea</taxon>
        <taxon>Psychidae</taxon>
        <taxon>Oiketicinae</taxon>
        <taxon>Eumeta</taxon>
    </lineage>
</organism>
<evidence type="ECO:0000256" key="1">
    <source>
        <dbReference type="SAM" id="MobiDB-lite"/>
    </source>
</evidence>
<proteinExistence type="predicted"/>
<evidence type="ECO:0000313" key="3">
    <source>
        <dbReference type="Proteomes" id="UP000299102"/>
    </source>
</evidence>
<sequence length="117" mass="13116">MKRRMIDVIQIFSIKDRVTVFLRRCGVGVTFVFTRKSVARSPKDGYVILDVLQANAWAKTTDGGVVGRRLLCAGSKYQIRLWVRWSGGARPRPPYVGKGVGRGTTAQGRRPHRSPVF</sequence>
<dbReference type="EMBL" id="BGZK01005749">
    <property type="protein sequence ID" value="GBP15312.1"/>
    <property type="molecule type" value="Genomic_DNA"/>
</dbReference>
<protein>
    <submittedName>
        <fullName evidence="2">Uncharacterized protein</fullName>
    </submittedName>
</protein>
<comment type="caution">
    <text evidence="2">The sequence shown here is derived from an EMBL/GenBank/DDBJ whole genome shotgun (WGS) entry which is preliminary data.</text>
</comment>